<protein>
    <submittedName>
        <fullName evidence="1">Uncharacterized protein</fullName>
    </submittedName>
</protein>
<reference evidence="1 2" key="1">
    <citation type="submission" date="2021-06" db="EMBL/GenBank/DDBJ databases">
        <title>Caerostris extrusa draft genome.</title>
        <authorList>
            <person name="Kono N."/>
            <person name="Arakawa K."/>
        </authorList>
    </citation>
    <scope>NUCLEOTIDE SEQUENCE [LARGE SCALE GENOMIC DNA]</scope>
</reference>
<dbReference type="Proteomes" id="UP001054945">
    <property type="component" value="Unassembled WGS sequence"/>
</dbReference>
<dbReference type="EMBL" id="BPLR01021345">
    <property type="protein sequence ID" value="GIX88646.1"/>
    <property type="molecule type" value="Genomic_DNA"/>
</dbReference>
<proteinExistence type="predicted"/>
<evidence type="ECO:0000313" key="2">
    <source>
        <dbReference type="Proteomes" id="UP001054945"/>
    </source>
</evidence>
<accession>A0AAV4NYN1</accession>
<evidence type="ECO:0000313" key="1">
    <source>
        <dbReference type="EMBL" id="GIX88646.1"/>
    </source>
</evidence>
<gene>
    <name evidence="1" type="ORF">CEXT_274111</name>
</gene>
<name>A0AAV4NYN1_CAEEX</name>
<comment type="caution">
    <text evidence="1">The sequence shown here is derived from an EMBL/GenBank/DDBJ whole genome shotgun (WGS) entry which is preliminary data.</text>
</comment>
<organism evidence="1 2">
    <name type="scientific">Caerostris extrusa</name>
    <name type="common">Bark spider</name>
    <name type="synonym">Caerostris bankana</name>
    <dbReference type="NCBI Taxonomy" id="172846"/>
    <lineage>
        <taxon>Eukaryota</taxon>
        <taxon>Metazoa</taxon>
        <taxon>Ecdysozoa</taxon>
        <taxon>Arthropoda</taxon>
        <taxon>Chelicerata</taxon>
        <taxon>Arachnida</taxon>
        <taxon>Araneae</taxon>
        <taxon>Araneomorphae</taxon>
        <taxon>Entelegynae</taxon>
        <taxon>Araneoidea</taxon>
        <taxon>Araneidae</taxon>
        <taxon>Caerostris</taxon>
    </lineage>
</organism>
<dbReference type="AlphaFoldDB" id="A0AAV4NYN1"/>
<sequence>MTFNYCSKKFECAPTTGVSISGFSRNDLGKRRLRCEGGCVGSTAKYRPERHWDVNSTAGTNVRYASSKAIQNESFHYFNSSQGSTFPAAQALKVLIALSGAENPAMASLPQPVQVALNLLNNQARIILY</sequence>
<keyword evidence="2" id="KW-1185">Reference proteome</keyword>